<dbReference type="SUPFAM" id="SSF109640">
    <property type="entry name" value="KRAB domain (Kruppel-associated box)"/>
    <property type="match status" value="1"/>
</dbReference>
<dbReference type="Gene3D" id="6.10.140.140">
    <property type="match status" value="1"/>
</dbReference>
<dbReference type="PANTHER" id="PTHR23232:SF157">
    <property type="entry name" value="ZINC FINGER PROTEIN 525"/>
    <property type="match status" value="1"/>
</dbReference>
<proteinExistence type="predicted"/>
<dbReference type="GO" id="GO:0006355">
    <property type="term" value="P:regulation of DNA-templated transcription"/>
    <property type="evidence" value="ECO:0007669"/>
    <property type="project" value="InterPro"/>
</dbReference>
<dbReference type="PANTHER" id="PTHR23232">
    <property type="entry name" value="KRAB DOMAIN C2H2 ZINC FINGER"/>
    <property type="match status" value="1"/>
</dbReference>
<dbReference type="AlphaFoldDB" id="A0A4W2G5W5"/>
<protein>
    <submittedName>
        <fullName evidence="2">Zinc finger protein 320-like</fullName>
    </submittedName>
</protein>
<dbReference type="Proteomes" id="UP000429181">
    <property type="component" value="Chromosome 18"/>
</dbReference>
<organism evidence="2 3">
    <name type="scientific">Bos indicus x Bos taurus</name>
    <name type="common">Hybrid cattle</name>
    <dbReference type="NCBI Taxonomy" id="30522"/>
    <lineage>
        <taxon>Eukaryota</taxon>
        <taxon>Metazoa</taxon>
        <taxon>Chordata</taxon>
        <taxon>Craniata</taxon>
        <taxon>Vertebrata</taxon>
        <taxon>Euteleostomi</taxon>
        <taxon>Mammalia</taxon>
        <taxon>Eutheria</taxon>
        <taxon>Laurasiatheria</taxon>
        <taxon>Artiodactyla</taxon>
        <taxon>Ruminantia</taxon>
        <taxon>Pecora</taxon>
        <taxon>Bovidae</taxon>
        <taxon>Bovinae</taxon>
        <taxon>Bos</taxon>
    </lineage>
</organism>
<dbReference type="InterPro" id="IPR050169">
    <property type="entry name" value="Krueppel_C2H2_ZnF"/>
</dbReference>
<evidence type="ECO:0000313" key="2">
    <source>
        <dbReference type="Ensembl" id="ENSBIXP00005013536.1"/>
    </source>
</evidence>
<dbReference type="RefSeq" id="XP_027369957.1">
    <property type="nucleotide sequence ID" value="XM_027514156.1"/>
</dbReference>
<dbReference type="RefSeq" id="XP_027369958.1">
    <property type="nucleotide sequence ID" value="XM_027514157.1"/>
</dbReference>
<accession>A0A4W2G5W5</accession>
<dbReference type="GeneTree" id="ENSGT01030000234846"/>
<dbReference type="CDD" id="cd07765">
    <property type="entry name" value="KRAB_A-box"/>
    <property type="match status" value="1"/>
</dbReference>
<evidence type="ECO:0000259" key="1">
    <source>
        <dbReference type="PROSITE" id="PS50805"/>
    </source>
</evidence>
<reference evidence="2" key="2">
    <citation type="submission" date="2025-08" db="UniProtKB">
        <authorList>
            <consortium name="Ensembl"/>
        </authorList>
    </citation>
    <scope>IDENTIFICATION</scope>
</reference>
<gene>
    <name evidence="2" type="primary">LOC113875612</name>
</gene>
<evidence type="ECO:0000313" key="3">
    <source>
        <dbReference type="Proteomes" id="UP000429181"/>
    </source>
</evidence>
<feature type="domain" description="KRAB" evidence="1">
    <location>
        <begin position="13"/>
        <end position="85"/>
    </location>
</feature>
<reference evidence="2 3" key="1">
    <citation type="submission" date="2018-11" db="EMBL/GenBank/DDBJ databases">
        <title>Haplotype-resolved cattle genomes.</title>
        <authorList>
            <person name="Low W.Y."/>
            <person name="Tearle R."/>
            <person name="Bickhart D.M."/>
            <person name="Rosen B.D."/>
            <person name="Koren S."/>
            <person name="Rhie A."/>
            <person name="Hiendleder S."/>
            <person name="Phillippy A.M."/>
            <person name="Smith T.P.L."/>
            <person name="Williams J.L."/>
        </authorList>
    </citation>
    <scope>NUCLEOTIDE SEQUENCE [LARGE SCALE GENOMIC DNA]</scope>
</reference>
<dbReference type="PROSITE" id="PS50805">
    <property type="entry name" value="KRAB"/>
    <property type="match status" value="1"/>
</dbReference>
<dbReference type="InterPro" id="IPR001909">
    <property type="entry name" value="KRAB"/>
</dbReference>
<dbReference type="GeneID" id="113875612"/>
<dbReference type="InterPro" id="IPR036051">
    <property type="entry name" value="KRAB_dom_sf"/>
</dbReference>
<dbReference type="Ensembl" id="ENSBIXT00005023431.1">
    <property type="protein sequence ID" value="ENSBIXP00005013536.1"/>
    <property type="gene ID" value="ENSBIXG00005017637.1"/>
</dbReference>
<dbReference type="RefSeq" id="XP_027369959.1">
    <property type="nucleotide sequence ID" value="XM_027514158.1"/>
</dbReference>
<dbReference type="SMART" id="SM00349">
    <property type="entry name" value="KRAB"/>
    <property type="match status" value="1"/>
</dbReference>
<sequence length="112" mass="12602">MKENVSGIALSQLTFKDVFIDCTPEEWECLDPAQRTLYKDVMVETLRILLWIDDDISSCPGIISSNLELQSLKSHPRNGHTAWDVFPIETPDVLCPGICQRCLSLDVGQKPI</sequence>
<name>A0A4W2G5W5_BOBOX</name>
<dbReference type="Pfam" id="PF01352">
    <property type="entry name" value="KRAB"/>
    <property type="match status" value="1"/>
</dbReference>